<reference evidence="2" key="1">
    <citation type="submission" date="2017-09" db="EMBL/GenBank/DDBJ databases">
        <title>Depth-based differentiation of microbial function through sediment-hosted aquifers and enrichment of novel symbionts in the deep terrestrial subsurface.</title>
        <authorList>
            <person name="Probst A.J."/>
            <person name="Ladd B."/>
            <person name="Jarett J.K."/>
            <person name="Geller-Mcgrath D.E."/>
            <person name="Sieber C.M.K."/>
            <person name="Emerson J.B."/>
            <person name="Anantharaman K."/>
            <person name="Thomas B.C."/>
            <person name="Malmstrom R."/>
            <person name="Stieglmeier M."/>
            <person name="Klingl A."/>
            <person name="Woyke T."/>
            <person name="Ryan C.M."/>
            <person name="Banfield J.F."/>
        </authorList>
    </citation>
    <scope>NUCLEOTIDE SEQUENCE [LARGE SCALE GENOMIC DNA]</scope>
</reference>
<name>A0A2H0WPL8_9BACT</name>
<protein>
    <submittedName>
        <fullName evidence="1">Uncharacterized protein</fullName>
    </submittedName>
</protein>
<dbReference type="EMBL" id="PEZJ01000023">
    <property type="protein sequence ID" value="PIS13869.1"/>
    <property type="molecule type" value="Genomic_DNA"/>
</dbReference>
<dbReference type="InterPro" id="IPR036388">
    <property type="entry name" value="WH-like_DNA-bd_sf"/>
</dbReference>
<proteinExistence type="predicted"/>
<accession>A0A2H0WPL8</accession>
<evidence type="ECO:0000313" key="1">
    <source>
        <dbReference type="EMBL" id="PIS13869.1"/>
    </source>
</evidence>
<comment type="caution">
    <text evidence="1">The sequence shown here is derived from an EMBL/GenBank/DDBJ whole genome shotgun (WGS) entry which is preliminary data.</text>
</comment>
<sequence>MKQQTNKNNYWNEPIMKDGLLVEISPVDWQTLTALAAYINEQGKCSPSLEDLCAVLGLADIASVSKRLSKLEKKTFEGLPVVTINRSKKLNNKGVWVYSNNKYQLHPAILTIFSLSLARKSHQTSRGD</sequence>
<dbReference type="Gene3D" id="1.10.10.10">
    <property type="entry name" value="Winged helix-like DNA-binding domain superfamily/Winged helix DNA-binding domain"/>
    <property type="match status" value="1"/>
</dbReference>
<evidence type="ECO:0000313" key="2">
    <source>
        <dbReference type="Proteomes" id="UP000230033"/>
    </source>
</evidence>
<organism evidence="1 2">
    <name type="scientific">Candidatus Shapirobacteria bacterium CG09_land_8_20_14_0_10_47_13</name>
    <dbReference type="NCBI Taxonomy" id="1974481"/>
    <lineage>
        <taxon>Bacteria</taxon>
        <taxon>Candidatus Shapironibacteriota</taxon>
    </lineage>
</organism>
<dbReference type="Proteomes" id="UP000230033">
    <property type="component" value="Unassembled WGS sequence"/>
</dbReference>
<gene>
    <name evidence="1" type="ORF">COT65_01875</name>
</gene>
<dbReference type="AlphaFoldDB" id="A0A2H0WPL8"/>